<organism evidence="1 2">
    <name type="scientific">Faecalibacterium langellae</name>
    <dbReference type="NCBI Taxonomy" id="3435293"/>
    <lineage>
        <taxon>Bacteria</taxon>
        <taxon>Bacillati</taxon>
        <taxon>Bacillota</taxon>
        <taxon>Clostridia</taxon>
        <taxon>Eubacteriales</taxon>
        <taxon>Oscillospiraceae</taxon>
        <taxon>Faecalibacterium</taxon>
    </lineage>
</organism>
<keyword evidence="2" id="KW-1185">Reference proteome</keyword>
<evidence type="ECO:0000313" key="1">
    <source>
        <dbReference type="EMBL" id="PDX61973.1"/>
    </source>
</evidence>
<name>A0ACC9D243_9FIRM</name>
<gene>
    <name evidence="1" type="primary">fabZ</name>
    <name evidence="1" type="ORF">CGS49_02690</name>
</gene>
<evidence type="ECO:0000313" key="2">
    <source>
        <dbReference type="Proteomes" id="UP000220959"/>
    </source>
</evidence>
<comment type="caution">
    <text evidence="1">The sequence shown here is derived from an EMBL/GenBank/DDBJ whole genome shotgun (WGS) entry which is preliminary data.</text>
</comment>
<dbReference type="EMBL" id="NMTR01000006">
    <property type="protein sequence ID" value="PDX61973.1"/>
    <property type="molecule type" value="Genomic_DNA"/>
</dbReference>
<accession>A0ACC9D243</accession>
<proteinExistence type="predicted"/>
<dbReference type="Proteomes" id="UP000220959">
    <property type="component" value="Unassembled WGS sequence"/>
</dbReference>
<reference evidence="1 2" key="1">
    <citation type="journal article" date="2017" name="Front. Microbiol.">
        <title>New Insights into the Diversity of the Genus Faecalibacterium.</title>
        <authorList>
            <person name="Benevides L."/>
            <person name="Burman S."/>
            <person name="Martin R."/>
            <person name="Robert V."/>
            <person name="Thomas M."/>
            <person name="Miquel S."/>
            <person name="Chain F."/>
            <person name="Sokol H."/>
            <person name="Bermudez-Humaran L.G."/>
            <person name="Morrison M."/>
            <person name="Langella P."/>
            <person name="Azevedo V.A."/>
            <person name="Chatel J.M."/>
            <person name="Soares S."/>
        </authorList>
    </citation>
    <scope>NUCLEOTIDE SEQUENCE [LARGE SCALE GENOMIC DNA]</scope>
    <source>
        <strain evidence="2">CNCM I-4541</strain>
    </source>
</reference>
<sequence length="158" mass="17143">MAEPRTVRENANTLSSVQIAEILPHRYPFALVDRILDYEPGQWAIGRKCVSRNEEFFNGHFPGQPVMPGVLILEALAQTGAVAALSLPENKGRLALFGGIKNARFRKQVIPGDVLTLHCELVEQRGPVGIGKASAYVDGKCVATAELTFVLTEADAET</sequence>
<protein>
    <submittedName>
        <fullName evidence="1">3-hydroxyacyl-[acyl-carrier-protein] dehydratase FabZ</fullName>
    </submittedName>
</protein>